<sequence length="307" mass="34261">MAYAYLYAVNLHMRHLYWTEGKQNLTERLGLVFDDSIRTQHMMLADELSTHYLPPTIIKYIHSLFDVYTTGVSGDAVLFQLTPWTSGYNNTSAFEAGYLTHIAALRGISNLDSLRGAFNSPFYRDARIKLEMLSFSEGFKNPDNFLATKPTPATFNEDMFNIWTNLPLEAFAVAVERIAVADRTTSIPLCYIGDGISKTSLRHLSKYITTDLRYQPGVLIPAKDPVAGGDNNLKYIDAAGQELEVDIRTAAGFQGLILGIQARLAENVYTRTTSTMGVVKPSGTSHVYTSMQSIGYDVYDLMTELFL</sequence>
<organism evidence="1">
    <name type="scientific">viral metagenome</name>
    <dbReference type="NCBI Taxonomy" id="1070528"/>
    <lineage>
        <taxon>unclassified sequences</taxon>
        <taxon>metagenomes</taxon>
        <taxon>organismal metagenomes</taxon>
    </lineage>
</organism>
<dbReference type="EMBL" id="BDQA01000588">
    <property type="protein sequence ID" value="GBH22062.1"/>
    <property type="molecule type" value="Genomic_RNA"/>
</dbReference>
<reference evidence="1" key="1">
    <citation type="submission" date="2017-04" db="EMBL/GenBank/DDBJ databases">
        <title>Unveiling RNA virosphere associated with marine microorganisms.</title>
        <authorList>
            <person name="Urayama S."/>
            <person name="Takaki Y."/>
            <person name="Nishi S."/>
            <person name="Yoshida Y."/>
            <person name="Deguchi S."/>
            <person name="Takai K."/>
            <person name="Nunoura T."/>
        </authorList>
    </citation>
    <scope>NUCLEOTIDE SEQUENCE</scope>
</reference>
<evidence type="ECO:0008006" key="2">
    <source>
        <dbReference type="Google" id="ProtNLM"/>
    </source>
</evidence>
<name>A0A2V0RKJ4_9ZZZZ</name>
<accession>A0A2V0RKJ4</accession>
<protein>
    <recommendedName>
        <fullName evidence="2">Capsid protein</fullName>
    </recommendedName>
</protein>
<evidence type="ECO:0000313" key="1">
    <source>
        <dbReference type="EMBL" id="GBH22062.1"/>
    </source>
</evidence>
<comment type="caution">
    <text evidence="1">The sequence shown here is derived from an EMBL/GenBank/DDBJ whole genome shotgun (WGS) entry which is preliminary data.</text>
</comment>
<dbReference type="AlphaFoldDB" id="A0A2V0RKJ4"/>
<proteinExistence type="predicted"/>